<keyword evidence="3 6" id="KW-0812">Transmembrane</keyword>
<dbReference type="PANTHER" id="PTHR30250">
    <property type="entry name" value="PST FAMILY PREDICTED COLANIC ACID TRANSPORTER"/>
    <property type="match status" value="1"/>
</dbReference>
<reference evidence="8" key="1">
    <citation type="submission" date="2016-11" db="EMBL/GenBank/DDBJ databases">
        <authorList>
            <person name="Varghese N."/>
            <person name="Submissions S."/>
        </authorList>
    </citation>
    <scope>NUCLEOTIDE SEQUENCE [LARGE SCALE GENOMIC DNA]</scope>
    <source>
        <strain evidence="8">DSM 26884</strain>
    </source>
</reference>
<gene>
    <name evidence="7" type="ORF">SAMN05444350_12135</name>
</gene>
<feature type="transmembrane region" description="Helical" evidence="6">
    <location>
        <begin position="50"/>
        <end position="73"/>
    </location>
</feature>
<dbReference type="Proteomes" id="UP000184192">
    <property type="component" value="Unassembled WGS sequence"/>
</dbReference>
<feature type="transmembrane region" description="Helical" evidence="6">
    <location>
        <begin position="437"/>
        <end position="455"/>
    </location>
</feature>
<dbReference type="AlphaFoldDB" id="A0A1M6I3Q1"/>
<keyword evidence="2" id="KW-1003">Cell membrane</keyword>
<evidence type="ECO:0000256" key="4">
    <source>
        <dbReference type="ARBA" id="ARBA00022989"/>
    </source>
</evidence>
<feature type="transmembrane region" description="Helical" evidence="6">
    <location>
        <begin position="122"/>
        <end position="146"/>
    </location>
</feature>
<sequence length="512" mass="58424">MRRESRTKKSLLNARMNMLCYFLTLVVAFFTRKTLLDYLGTEFIGLTGTLQSLLGFLNLAELGVGSAIAYVLYKPLFDEDETKIDGIISVLGYLYRKIGSCIFILGILLSAFLPWIFANTGISLTVVYIGFYCFLISSMFGYFISYKISILSADQRNYVITGFFQLVNTVKVILQMALAYYTRSFYLFFALELLSGFILSMLLNHKVYQYYPWLKTDVRTGKELYKDYPEIGKYIKQLFTHKVGSFVQMQMLPILIYAFASLPTVALYANYTLVTQRIQGLLGGILDSTNAGVGSLISEGDQQKIWSVYKQLFALRMFAAGVLTLCVSYLISSFISLWLGQEYILPDIIVYLIILQLFLQMLRGVTEQFLFGYGLFYDVWAPLVESALFIILSIVFGSIYGLPGVLAGPVGATLIIIHGWKPYFLFTKGFKLPITNYVKLLLAHLFPLFIGYIGSIKMMEYLIPLIHGLHKWLHWIIQAAIFTVVFACFTFTLYYIASSAFRTFVHRFLKRK</sequence>
<comment type="subcellular location">
    <subcellularLocation>
        <location evidence="1">Cell membrane</location>
        <topology evidence="1">Multi-pass membrane protein</topology>
    </subcellularLocation>
</comment>
<feature type="transmembrane region" description="Helical" evidence="6">
    <location>
        <begin position="12"/>
        <end position="30"/>
    </location>
</feature>
<feature type="transmembrane region" description="Helical" evidence="6">
    <location>
        <begin position="184"/>
        <end position="203"/>
    </location>
</feature>
<feature type="transmembrane region" description="Helical" evidence="6">
    <location>
        <begin position="406"/>
        <end position="425"/>
    </location>
</feature>
<dbReference type="PANTHER" id="PTHR30250:SF26">
    <property type="entry name" value="PSMA PROTEIN"/>
    <property type="match status" value="1"/>
</dbReference>
<feature type="transmembrane region" description="Helical" evidence="6">
    <location>
        <begin position="343"/>
        <end position="362"/>
    </location>
</feature>
<keyword evidence="5 6" id="KW-0472">Membrane</keyword>
<dbReference type="EMBL" id="FQZN01000021">
    <property type="protein sequence ID" value="SHJ28964.1"/>
    <property type="molecule type" value="Genomic_DNA"/>
</dbReference>
<accession>A0A1M6I3Q1</accession>
<evidence type="ECO:0000313" key="7">
    <source>
        <dbReference type="EMBL" id="SHJ28964.1"/>
    </source>
</evidence>
<dbReference type="GeneID" id="92713300"/>
<dbReference type="GO" id="GO:0005886">
    <property type="term" value="C:plasma membrane"/>
    <property type="evidence" value="ECO:0007669"/>
    <property type="project" value="UniProtKB-SubCell"/>
</dbReference>
<evidence type="ECO:0000256" key="1">
    <source>
        <dbReference type="ARBA" id="ARBA00004651"/>
    </source>
</evidence>
<feature type="transmembrane region" description="Helical" evidence="6">
    <location>
        <begin position="475"/>
        <end position="497"/>
    </location>
</feature>
<dbReference type="eggNOG" id="COG2244">
    <property type="taxonomic scope" value="Bacteria"/>
</dbReference>
<name>A0A1M6I3Q1_9BACE</name>
<keyword evidence="4 6" id="KW-1133">Transmembrane helix</keyword>
<proteinExistence type="predicted"/>
<feature type="transmembrane region" description="Helical" evidence="6">
    <location>
        <begin position="94"/>
        <end position="116"/>
    </location>
</feature>
<evidence type="ECO:0000256" key="3">
    <source>
        <dbReference type="ARBA" id="ARBA00022692"/>
    </source>
</evidence>
<protein>
    <submittedName>
        <fullName evidence="7">Membrane protein involved in the export of O-antigen and teichoic acid</fullName>
    </submittedName>
</protein>
<feature type="transmembrane region" description="Helical" evidence="6">
    <location>
        <begin position="313"/>
        <end position="337"/>
    </location>
</feature>
<evidence type="ECO:0000256" key="5">
    <source>
        <dbReference type="ARBA" id="ARBA00023136"/>
    </source>
</evidence>
<feature type="transmembrane region" description="Helical" evidence="6">
    <location>
        <begin position="374"/>
        <end position="400"/>
    </location>
</feature>
<dbReference type="RefSeq" id="WP_025831003.1">
    <property type="nucleotide sequence ID" value="NZ_FQZN01000021.1"/>
</dbReference>
<dbReference type="InterPro" id="IPR050833">
    <property type="entry name" value="Poly_Biosynth_Transport"/>
</dbReference>
<evidence type="ECO:0000313" key="8">
    <source>
        <dbReference type="Proteomes" id="UP000184192"/>
    </source>
</evidence>
<evidence type="ECO:0000256" key="2">
    <source>
        <dbReference type="ARBA" id="ARBA00022475"/>
    </source>
</evidence>
<organism evidence="7 8">
    <name type="scientific">Bacteroides stercorirosoris</name>
    <dbReference type="NCBI Taxonomy" id="871324"/>
    <lineage>
        <taxon>Bacteria</taxon>
        <taxon>Pseudomonadati</taxon>
        <taxon>Bacteroidota</taxon>
        <taxon>Bacteroidia</taxon>
        <taxon>Bacteroidales</taxon>
        <taxon>Bacteroidaceae</taxon>
        <taxon>Bacteroides</taxon>
    </lineage>
</organism>
<keyword evidence="8" id="KW-1185">Reference proteome</keyword>
<evidence type="ECO:0000256" key="6">
    <source>
        <dbReference type="SAM" id="Phobius"/>
    </source>
</evidence>